<dbReference type="AlphaFoldDB" id="A0A2I0JSD0"/>
<dbReference type="EMBL" id="PGOL01001313">
    <property type="protein sequence ID" value="PKI59229.1"/>
    <property type="molecule type" value="Genomic_DNA"/>
</dbReference>
<organism evidence="2 3">
    <name type="scientific">Punica granatum</name>
    <name type="common">Pomegranate</name>
    <dbReference type="NCBI Taxonomy" id="22663"/>
    <lineage>
        <taxon>Eukaryota</taxon>
        <taxon>Viridiplantae</taxon>
        <taxon>Streptophyta</taxon>
        <taxon>Embryophyta</taxon>
        <taxon>Tracheophyta</taxon>
        <taxon>Spermatophyta</taxon>
        <taxon>Magnoliopsida</taxon>
        <taxon>eudicotyledons</taxon>
        <taxon>Gunneridae</taxon>
        <taxon>Pentapetalae</taxon>
        <taxon>rosids</taxon>
        <taxon>malvids</taxon>
        <taxon>Myrtales</taxon>
        <taxon>Lythraceae</taxon>
        <taxon>Punica</taxon>
    </lineage>
</organism>
<gene>
    <name evidence="2" type="ORF">CRG98_020392</name>
</gene>
<proteinExistence type="predicted"/>
<protein>
    <submittedName>
        <fullName evidence="2">Uncharacterized protein</fullName>
    </submittedName>
</protein>
<keyword evidence="3" id="KW-1185">Reference proteome</keyword>
<reference evidence="2 3" key="1">
    <citation type="submission" date="2017-11" db="EMBL/GenBank/DDBJ databases">
        <title>De-novo sequencing of pomegranate (Punica granatum L.) genome.</title>
        <authorList>
            <person name="Akparov Z."/>
            <person name="Amiraslanov A."/>
            <person name="Hajiyeva S."/>
            <person name="Abbasov M."/>
            <person name="Kaur K."/>
            <person name="Hamwieh A."/>
            <person name="Solovyev V."/>
            <person name="Salamov A."/>
            <person name="Braich B."/>
            <person name="Kosarev P."/>
            <person name="Mahmoud A."/>
            <person name="Hajiyev E."/>
            <person name="Babayeva S."/>
            <person name="Izzatullayeva V."/>
            <person name="Mammadov A."/>
            <person name="Mammadov A."/>
            <person name="Sharifova S."/>
            <person name="Ojaghi J."/>
            <person name="Eynullazada K."/>
            <person name="Bayramov B."/>
            <person name="Abdulazimova A."/>
            <person name="Shahmuradov I."/>
        </authorList>
    </citation>
    <scope>NUCLEOTIDE SEQUENCE [LARGE SCALE GENOMIC DNA]</scope>
    <source>
        <strain evidence="3">cv. AG2017</strain>
        <tissue evidence="2">Leaf</tissue>
    </source>
</reference>
<dbReference type="Proteomes" id="UP000233551">
    <property type="component" value="Unassembled WGS sequence"/>
</dbReference>
<evidence type="ECO:0000313" key="2">
    <source>
        <dbReference type="EMBL" id="PKI59229.1"/>
    </source>
</evidence>
<evidence type="ECO:0000256" key="1">
    <source>
        <dbReference type="SAM" id="MobiDB-lite"/>
    </source>
</evidence>
<name>A0A2I0JSD0_PUNGR</name>
<accession>A0A2I0JSD0</accession>
<comment type="caution">
    <text evidence="2">The sequence shown here is derived from an EMBL/GenBank/DDBJ whole genome shotgun (WGS) entry which is preliminary data.</text>
</comment>
<evidence type="ECO:0000313" key="3">
    <source>
        <dbReference type="Proteomes" id="UP000233551"/>
    </source>
</evidence>
<feature type="region of interest" description="Disordered" evidence="1">
    <location>
        <begin position="21"/>
        <end position="53"/>
    </location>
</feature>
<sequence length="53" mass="5515">MEKNKAVRLVLGIMRENSGKISARAPSPVKPPQARSPTNTNVTVDLVGGSGGQ</sequence>